<dbReference type="Proteomes" id="UP000002574">
    <property type="component" value="Chromosome"/>
</dbReference>
<reference evidence="2 3" key="1">
    <citation type="journal article" date="2010" name="J. Bacteriol.">
        <title>Complete genome sequence of the thermophilic, obligately chemolithoautotrophic hydrogen-oxidizing bacterium Hydrogenobacter thermophilus TK-6.</title>
        <authorList>
            <person name="Arai H."/>
            <person name="Kanbe H."/>
            <person name="Ishii M."/>
            <person name="Igarashi Y."/>
        </authorList>
    </citation>
    <scope>NUCLEOTIDE SEQUENCE [LARGE SCALE GENOMIC DNA]</scope>
    <source>
        <strain evidence="3">DSM 6534 / IAM 12695 / TK-6 [Tokyo]</strain>
    </source>
</reference>
<feature type="transmembrane region" description="Helical" evidence="1">
    <location>
        <begin position="98"/>
        <end position="118"/>
    </location>
</feature>
<dbReference type="EMBL" id="AP011112">
    <property type="protein sequence ID" value="BAI70052.1"/>
    <property type="molecule type" value="Genomic_DNA"/>
</dbReference>
<accession>D3DJQ0</accession>
<keyword evidence="1" id="KW-1133">Transmembrane helix</keyword>
<dbReference type="STRING" id="608538.HTH_1604"/>
<dbReference type="AlphaFoldDB" id="D3DJQ0"/>
<proteinExistence type="predicted"/>
<keyword evidence="3" id="KW-1185">Reference proteome</keyword>
<dbReference type="PANTHER" id="PTHR31303">
    <property type="entry name" value="CTP-DEPENDENT DIACYLGLYCEROL KINASE 1"/>
    <property type="match status" value="1"/>
</dbReference>
<evidence type="ECO:0000313" key="3">
    <source>
        <dbReference type="Proteomes" id="UP000002574"/>
    </source>
</evidence>
<evidence type="ECO:0000256" key="1">
    <source>
        <dbReference type="SAM" id="Phobius"/>
    </source>
</evidence>
<gene>
    <name evidence="2" type="ordered locus">HTH_1604</name>
</gene>
<keyword evidence="1" id="KW-0812">Transmembrane</keyword>
<dbReference type="KEGG" id="hte:Hydth_1592"/>
<name>D3DJQ0_HYDTT</name>
<dbReference type="GO" id="GO:0006654">
    <property type="term" value="P:phosphatidic acid biosynthetic process"/>
    <property type="evidence" value="ECO:0007669"/>
    <property type="project" value="TreeGrafter"/>
</dbReference>
<sequence length="187" mass="21052">MLSLEVRRKLFHLIAISLWIVPLKLFPPFLTFFTFLVVIFLNILVVKKVGQDSLGVVYRCILYLEREKNLEKPSIQALWANLGIMLSFLMFGGDCATIGVILLAVGDAFASLVGYHLGRTKLFDKSLEGFLAFFLSSFLVLYFILGWGRAIILSLFGALIELLPLKVDDNLTLPLAGSFLCYILEHF</sequence>
<evidence type="ECO:0000313" key="2">
    <source>
        <dbReference type="EMBL" id="BAI70052.1"/>
    </source>
</evidence>
<feature type="transmembrane region" description="Helical" evidence="1">
    <location>
        <begin position="130"/>
        <end position="160"/>
    </location>
</feature>
<keyword evidence="1" id="KW-0472">Membrane</keyword>
<feature type="transmembrane region" description="Helical" evidence="1">
    <location>
        <begin position="25"/>
        <end position="45"/>
    </location>
</feature>
<organism evidence="2 3">
    <name type="scientific">Hydrogenobacter thermophilus (strain DSM 6534 / IAM 12695 / TK-6)</name>
    <dbReference type="NCBI Taxonomy" id="608538"/>
    <lineage>
        <taxon>Bacteria</taxon>
        <taxon>Pseudomonadati</taxon>
        <taxon>Aquificota</taxon>
        <taxon>Aquificia</taxon>
        <taxon>Aquificales</taxon>
        <taxon>Aquificaceae</taxon>
        <taxon>Hydrogenobacter</taxon>
    </lineage>
</organism>
<dbReference type="RefSeq" id="WP_012964232.1">
    <property type="nucleotide sequence ID" value="NC_013799.1"/>
</dbReference>
<dbReference type="eggNOG" id="COG0170">
    <property type="taxonomic scope" value="Bacteria"/>
</dbReference>
<protein>
    <recommendedName>
        <fullName evidence="4">Phosphatidate cytidylyltransferase</fullName>
    </recommendedName>
</protein>
<dbReference type="PANTHER" id="PTHR31303:SF1">
    <property type="entry name" value="CTP-DEPENDENT DIACYLGLYCEROL KINASE 1"/>
    <property type="match status" value="1"/>
</dbReference>
<dbReference type="GO" id="GO:0004143">
    <property type="term" value="F:ATP-dependent diacylglycerol kinase activity"/>
    <property type="evidence" value="ECO:0007669"/>
    <property type="project" value="InterPro"/>
</dbReference>
<dbReference type="OrthoDB" id="14973at2"/>
<dbReference type="KEGG" id="hth:HTH_1604"/>
<dbReference type="InterPro" id="IPR037997">
    <property type="entry name" value="Dgk1-like"/>
</dbReference>
<evidence type="ECO:0008006" key="4">
    <source>
        <dbReference type="Google" id="ProtNLM"/>
    </source>
</evidence>